<dbReference type="EMBL" id="CM039171">
    <property type="protein sequence ID" value="KAH9797192.1"/>
    <property type="molecule type" value="Genomic_DNA"/>
</dbReference>
<gene>
    <name evidence="1" type="ORF">KPL71_005786</name>
</gene>
<sequence>MELYHKYYKLLLLLHLFLCMPFFSSGAQDLRRQRAWNNSVSAMFVFGDSTVDPGNNNFISTAFRSNFHPYGQDFENQTATGRFTNGRLTTDFVASYVGLKEYLPPYLDPNLSMEDLMTGVSFASAGSGFDPLTPRISEVIDMPRQLEYFKEYKRRVESAIGKQKMEQHIKRAVFLISAGTNDFIVNYYALPIRRKTYTLSGYQQFLFQQVKQFLQVIWPPLNFLNH</sequence>
<evidence type="ECO:0000313" key="2">
    <source>
        <dbReference type="Proteomes" id="UP000829398"/>
    </source>
</evidence>
<protein>
    <submittedName>
        <fullName evidence="1">GDSL esterase/lipase</fullName>
    </submittedName>
</protein>
<accession>A0ACB8NG78</accession>
<keyword evidence="2" id="KW-1185">Reference proteome</keyword>
<name>A0ACB8NG78_CITSI</name>
<proteinExistence type="predicted"/>
<dbReference type="Proteomes" id="UP000829398">
    <property type="component" value="Chromosome 2"/>
</dbReference>
<comment type="caution">
    <text evidence="1">The sequence shown here is derived from an EMBL/GenBank/DDBJ whole genome shotgun (WGS) entry which is preliminary data.</text>
</comment>
<evidence type="ECO:0000313" key="1">
    <source>
        <dbReference type="EMBL" id="KAH9797192.1"/>
    </source>
</evidence>
<organism evidence="1 2">
    <name type="scientific">Citrus sinensis</name>
    <name type="common">Sweet orange</name>
    <name type="synonym">Citrus aurantium var. sinensis</name>
    <dbReference type="NCBI Taxonomy" id="2711"/>
    <lineage>
        <taxon>Eukaryota</taxon>
        <taxon>Viridiplantae</taxon>
        <taxon>Streptophyta</taxon>
        <taxon>Embryophyta</taxon>
        <taxon>Tracheophyta</taxon>
        <taxon>Spermatophyta</taxon>
        <taxon>Magnoliopsida</taxon>
        <taxon>eudicotyledons</taxon>
        <taxon>Gunneridae</taxon>
        <taxon>Pentapetalae</taxon>
        <taxon>rosids</taxon>
        <taxon>malvids</taxon>
        <taxon>Sapindales</taxon>
        <taxon>Rutaceae</taxon>
        <taxon>Aurantioideae</taxon>
        <taxon>Citrus</taxon>
    </lineage>
</organism>
<reference evidence="2" key="1">
    <citation type="journal article" date="2023" name="Hortic. Res.">
        <title>A chromosome-level phased genome enabling allele-level studies in sweet orange: a case study on citrus Huanglongbing tolerance.</title>
        <authorList>
            <person name="Wu B."/>
            <person name="Yu Q."/>
            <person name="Deng Z."/>
            <person name="Duan Y."/>
            <person name="Luo F."/>
            <person name="Gmitter F. Jr."/>
        </authorList>
    </citation>
    <scope>NUCLEOTIDE SEQUENCE [LARGE SCALE GENOMIC DNA]</scope>
    <source>
        <strain evidence="2">cv. Valencia</strain>
    </source>
</reference>